<dbReference type="SMART" id="SM00249">
    <property type="entry name" value="PHD"/>
    <property type="match status" value="1"/>
</dbReference>
<comment type="caution">
    <text evidence="11">The sequence shown here is derived from an EMBL/GenBank/DDBJ whole genome shotgun (WGS) entry which is preliminary data.</text>
</comment>
<feature type="compositionally biased region" description="Basic and acidic residues" evidence="9">
    <location>
        <begin position="253"/>
        <end position="262"/>
    </location>
</feature>
<dbReference type="InterPro" id="IPR019786">
    <property type="entry name" value="Zinc_finger_PHD-type_CS"/>
</dbReference>
<evidence type="ECO:0000313" key="11">
    <source>
        <dbReference type="EMBL" id="KAK3102204.1"/>
    </source>
</evidence>
<dbReference type="GO" id="GO:0008270">
    <property type="term" value="F:zinc ion binding"/>
    <property type="evidence" value="ECO:0007669"/>
    <property type="project" value="UniProtKB-KW"/>
</dbReference>
<evidence type="ECO:0000256" key="7">
    <source>
        <dbReference type="ARBA" id="ARBA00023242"/>
    </source>
</evidence>
<dbReference type="GO" id="GO:0034472">
    <property type="term" value="P:snRNA 3'-end processing"/>
    <property type="evidence" value="ECO:0007669"/>
    <property type="project" value="TreeGrafter"/>
</dbReference>
<dbReference type="SUPFAM" id="SSF57903">
    <property type="entry name" value="FYVE/PHD zinc finger"/>
    <property type="match status" value="1"/>
</dbReference>
<dbReference type="InterPro" id="IPR013083">
    <property type="entry name" value="Znf_RING/FYVE/PHD"/>
</dbReference>
<keyword evidence="4" id="KW-0479">Metal-binding</keyword>
<dbReference type="PANTHER" id="PTHR13415">
    <property type="entry name" value="NUCLEAR FACTOR-RELATED"/>
    <property type="match status" value="1"/>
</dbReference>
<feature type="compositionally biased region" description="Basic and acidic residues" evidence="9">
    <location>
        <begin position="104"/>
        <end position="165"/>
    </location>
</feature>
<evidence type="ECO:0000256" key="4">
    <source>
        <dbReference type="ARBA" id="ARBA00022723"/>
    </source>
</evidence>
<keyword evidence="12" id="KW-1185">Reference proteome</keyword>
<dbReference type="GO" id="GO:0160232">
    <property type="term" value="C:INTAC complex"/>
    <property type="evidence" value="ECO:0007669"/>
    <property type="project" value="UniProtKB-ARBA"/>
</dbReference>
<feature type="compositionally biased region" description="Basic and acidic residues" evidence="9">
    <location>
        <begin position="46"/>
        <end position="80"/>
    </location>
</feature>
<evidence type="ECO:0000256" key="8">
    <source>
        <dbReference type="PROSITE-ProRule" id="PRU00146"/>
    </source>
</evidence>
<comment type="subcellular location">
    <subcellularLocation>
        <location evidence="1">Nucleus</location>
    </subcellularLocation>
</comment>
<keyword evidence="6" id="KW-0862">Zinc</keyword>
<evidence type="ECO:0000259" key="10">
    <source>
        <dbReference type="PROSITE" id="PS50016"/>
    </source>
</evidence>
<feature type="domain" description="PHD-type" evidence="10">
    <location>
        <begin position="180"/>
        <end position="236"/>
    </location>
</feature>
<evidence type="ECO:0000256" key="9">
    <source>
        <dbReference type="SAM" id="MobiDB-lite"/>
    </source>
</evidence>
<dbReference type="PANTHER" id="PTHR13415:SF2">
    <property type="entry name" value="INTEGRATOR COMPLEX SUBUNIT 12"/>
    <property type="match status" value="1"/>
</dbReference>
<proteinExistence type="inferred from homology"/>
<feature type="compositionally biased region" description="Polar residues" evidence="9">
    <location>
        <begin position="387"/>
        <end position="412"/>
    </location>
</feature>
<accession>A0AA88YNB9</accession>
<dbReference type="InterPro" id="IPR051776">
    <property type="entry name" value="Integrator_subunit_12"/>
</dbReference>
<sequence length="438" mass="48422">MATTDLDPVFVKALRLLHSKREDAADQLKQMLDDVISQRKGLKSSSDSKDSKSSKKHSEEDKVKRREAEKRSLEKSKGDVLDEDLPVIKKVKKESPRPASSPSRSDEGRQKTDGKHENVEKSRKDKEDRERSRKDGEKKIKHDKEKEREKEKERSKAKEEVKKDESDDDMNAEDFAFGLGIACVVCNQFDVKSGNQLVECQECHHLYHQECHKPPVTEYDVHDPRFVWYCHRCTKNLKKIASGGKGGKSKSSGSEEVRDKPRSQPPSSTGNITSSAGNVNVSKQPKGDNSSGPLFSFRRSDGKATTGREPSSTNTPGAKPMSGLASLAANLSGKTEQTKVTKPDNGSKPSRSDPLRSSFGKAEQSDKVSLLNQSQRKPEGPKPVVKTSDQSKPSVKPTSGSIKQTQGGASSVVNAEKRVQMMKKKAAIKIQEKRASLK</sequence>
<reference evidence="11" key="1">
    <citation type="submission" date="2019-08" db="EMBL/GenBank/DDBJ databases">
        <title>The improved chromosome-level genome for the pearl oyster Pinctada fucata martensii using PacBio sequencing and Hi-C.</title>
        <authorList>
            <person name="Zheng Z."/>
        </authorList>
    </citation>
    <scope>NUCLEOTIDE SEQUENCE</scope>
    <source>
        <strain evidence="11">ZZ-2019</strain>
        <tissue evidence="11">Adductor muscle</tissue>
    </source>
</reference>
<keyword evidence="7" id="KW-0539">Nucleus</keyword>
<evidence type="ECO:0000256" key="5">
    <source>
        <dbReference type="ARBA" id="ARBA00022771"/>
    </source>
</evidence>
<keyword evidence="5 8" id="KW-0863">Zinc-finger</keyword>
<dbReference type="FunFam" id="3.30.40.10:FF:000101">
    <property type="entry name" value="Integrator complex subunit 12"/>
    <property type="match status" value="1"/>
</dbReference>
<dbReference type="CDD" id="cd15501">
    <property type="entry name" value="PHD_Int12"/>
    <property type="match status" value="1"/>
</dbReference>
<feature type="region of interest" description="Disordered" evidence="9">
    <location>
        <begin position="36"/>
        <end position="170"/>
    </location>
</feature>
<protein>
    <recommendedName>
        <fullName evidence="3">Integrator complex subunit 12</fullName>
    </recommendedName>
</protein>
<dbReference type="Proteomes" id="UP001186944">
    <property type="component" value="Unassembled WGS sequence"/>
</dbReference>
<dbReference type="PROSITE" id="PS50016">
    <property type="entry name" value="ZF_PHD_2"/>
    <property type="match status" value="1"/>
</dbReference>
<dbReference type="AlphaFoldDB" id="A0AA88YNB9"/>
<dbReference type="InterPro" id="IPR039054">
    <property type="entry name" value="Int12_PHD"/>
</dbReference>
<organism evidence="11 12">
    <name type="scientific">Pinctada imbricata</name>
    <name type="common">Atlantic pearl-oyster</name>
    <name type="synonym">Pinctada martensii</name>
    <dbReference type="NCBI Taxonomy" id="66713"/>
    <lineage>
        <taxon>Eukaryota</taxon>
        <taxon>Metazoa</taxon>
        <taxon>Spiralia</taxon>
        <taxon>Lophotrochozoa</taxon>
        <taxon>Mollusca</taxon>
        <taxon>Bivalvia</taxon>
        <taxon>Autobranchia</taxon>
        <taxon>Pteriomorphia</taxon>
        <taxon>Pterioida</taxon>
        <taxon>Pterioidea</taxon>
        <taxon>Pteriidae</taxon>
        <taxon>Pinctada</taxon>
    </lineage>
</organism>
<evidence type="ECO:0000256" key="2">
    <source>
        <dbReference type="ARBA" id="ARBA00006009"/>
    </source>
</evidence>
<dbReference type="EMBL" id="VSWD01000005">
    <property type="protein sequence ID" value="KAK3102204.1"/>
    <property type="molecule type" value="Genomic_DNA"/>
</dbReference>
<evidence type="ECO:0000313" key="12">
    <source>
        <dbReference type="Proteomes" id="UP001186944"/>
    </source>
</evidence>
<dbReference type="Pfam" id="PF00628">
    <property type="entry name" value="PHD"/>
    <property type="match status" value="1"/>
</dbReference>
<dbReference type="InterPro" id="IPR011011">
    <property type="entry name" value="Znf_FYVE_PHD"/>
</dbReference>
<feature type="compositionally biased region" description="Polar residues" evidence="9">
    <location>
        <begin position="265"/>
        <end position="293"/>
    </location>
</feature>
<evidence type="ECO:0000256" key="3">
    <source>
        <dbReference type="ARBA" id="ARBA00016814"/>
    </source>
</evidence>
<name>A0AA88YNB9_PINIB</name>
<feature type="region of interest" description="Disordered" evidence="9">
    <location>
        <begin position="241"/>
        <end position="412"/>
    </location>
</feature>
<evidence type="ECO:0000256" key="1">
    <source>
        <dbReference type="ARBA" id="ARBA00004123"/>
    </source>
</evidence>
<dbReference type="PROSITE" id="PS01359">
    <property type="entry name" value="ZF_PHD_1"/>
    <property type="match status" value="1"/>
</dbReference>
<dbReference type="GO" id="GO:0160240">
    <property type="term" value="P:RNA polymerase II transcription initiation surveillance"/>
    <property type="evidence" value="ECO:0007669"/>
    <property type="project" value="UniProtKB-ARBA"/>
</dbReference>
<evidence type="ECO:0000256" key="6">
    <source>
        <dbReference type="ARBA" id="ARBA00022833"/>
    </source>
</evidence>
<dbReference type="Gene3D" id="3.30.40.10">
    <property type="entry name" value="Zinc/RING finger domain, C3HC4 (zinc finger)"/>
    <property type="match status" value="1"/>
</dbReference>
<comment type="similarity">
    <text evidence="2">Belongs to the Integrator subunit 12 family.</text>
</comment>
<dbReference type="InterPro" id="IPR001965">
    <property type="entry name" value="Znf_PHD"/>
</dbReference>
<dbReference type="InterPro" id="IPR019787">
    <property type="entry name" value="Znf_PHD-finger"/>
</dbReference>
<gene>
    <name evidence="11" type="ORF">FSP39_009589</name>
</gene>
<dbReference type="GO" id="GO:0032039">
    <property type="term" value="C:integrator complex"/>
    <property type="evidence" value="ECO:0007669"/>
    <property type="project" value="UniProtKB-ARBA"/>
</dbReference>